<dbReference type="Gene3D" id="1.20.5.340">
    <property type="match status" value="1"/>
</dbReference>
<dbReference type="GO" id="GO:0016020">
    <property type="term" value="C:membrane"/>
    <property type="evidence" value="ECO:0007669"/>
    <property type="project" value="UniProtKB-SubCell"/>
</dbReference>
<evidence type="ECO:0000256" key="4">
    <source>
        <dbReference type="ARBA" id="ARBA00022989"/>
    </source>
</evidence>
<comment type="subcellular location">
    <subcellularLocation>
        <location evidence="2">Membrane</location>
    </subcellularLocation>
    <subcellularLocation>
        <location evidence="1">Mitochondrion</location>
    </subcellularLocation>
</comment>
<name>A0A804IB58_MUSAM</name>
<dbReference type="EMBL" id="HG996468">
    <property type="protein sequence ID" value="CAG1849906.1"/>
    <property type="molecule type" value="Genomic_DNA"/>
</dbReference>
<keyword evidence="6" id="KW-0496">Mitochondrion</keyword>
<reference evidence="10" key="2">
    <citation type="submission" date="2021-05" db="UniProtKB">
        <authorList>
            <consortium name="EnsemblPlants"/>
        </authorList>
    </citation>
    <scope>IDENTIFICATION</scope>
    <source>
        <strain evidence="10">subsp. malaccensis</strain>
    </source>
</reference>
<evidence type="ECO:0000256" key="1">
    <source>
        <dbReference type="ARBA" id="ARBA00004173"/>
    </source>
</evidence>
<evidence type="ECO:0000256" key="8">
    <source>
        <dbReference type="SAM" id="Phobius"/>
    </source>
</evidence>
<dbReference type="AlphaFoldDB" id="A0A804IB58"/>
<keyword evidence="7 8" id="KW-0472">Membrane</keyword>
<keyword evidence="3 8" id="KW-0812">Transmembrane</keyword>
<evidence type="ECO:0000313" key="9">
    <source>
        <dbReference type="EMBL" id="CAG1849906.1"/>
    </source>
</evidence>
<evidence type="ECO:0000313" key="10">
    <source>
        <dbReference type="EnsemblPlants" id="Ma03_p12060.1"/>
    </source>
</evidence>
<feature type="transmembrane region" description="Helical" evidence="8">
    <location>
        <begin position="12"/>
        <end position="34"/>
    </location>
</feature>
<accession>A0A804IB58</accession>
<dbReference type="Proteomes" id="UP000012960">
    <property type="component" value="Unplaced"/>
</dbReference>
<dbReference type="InterPro" id="IPR024461">
    <property type="entry name" value="CCDC90-like"/>
</dbReference>
<dbReference type="PANTHER" id="PTHR14360">
    <property type="entry name" value="PROTEIN FMP32, MITOCHONDRIAL"/>
    <property type="match status" value="1"/>
</dbReference>
<dbReference type="InParanoid" id="A0A804IB58"/>
<evidence type="ECO:0000256" key="6">
    <source>
        <dbReference type="ARBA" id="ARBA00023128"/>
    </source>
</evidence>
<keyword evidence="4 8" id="KW-1133">Transmembrane helix</keyword>
<dbReference type="PANTHER" id="PTHR14360:SF1">
    <property type="entry name" value="PROTEIN FMP32, MITOCHONDRIAL"/>
    <property type="match status" value="1"/>
</dbReference>
<evidence type="ECO:0000256" key="7">
    <source>
        <dbReference type="ARBA" id="ARBA00023136"/>
    </source>
</evidence>
<organism evidence="10 11">
    <name type="scientific">Musa acuminata subsp. malaccensis</name>
    <name type="common">Wild banana</name>
    <name type="synonym">Musa malaccensis</name>
    <dbReference type="NCBI Taxonomy" id="214687"/>
    <lineage>
        <taxon>Eukaryota</taxon>
        <taxon>Viridiplantae</taxon>
        <taxon>Streptophyta</taxon>
        <taxon>Embryophyta</taxon>
        <taxon>Tracheophyta</taxon>
        <taxon>Spermatophyta</taxon>
        <taxon>Magnoliopsida</taxon>
        <taxon>Liliopsida</taxon>
        <taxon>Zingiberales</taxon>
        <taxon>Musaceae</taxon>
        <taxon>Musa</taxon>
    </lineage>
</organism>
<evidence type="ECO:0000256" key="3">
    <source>
        <dbReference type="ARBA" id="ARBA00022692"/>
    </source>
</evidence>
<reference evidence="9" key="1">
    <citation type="submission" date="2021-03" db="EMBL/GenBank/DDBJ databases">
        <authorList>
            <consortium name="Genoscope - CEA"/>
            <person name="William W."/>
        </authorList>
    </citation>
    <scope>NUCLEOTIDE SEQUENCE</scope>
    <source>
        <strain evidence="9">Doubled-haploid Pahang</strain>
    </source>
</reference>
<evidence type="ECO:0000313" key="11">
    <source>
        <dbReference type="Proteomes" id="UP000012960"/>
    </source>
</evidence>
<protein>
    <submittedName>
        <fullName evidence="9">(wild Malaysian banana) hypothetical protein</fullName>
    </submittedName>
</protein>
<sequence length="148" mass="16460">MAAARFRHSRSSSYFTSSISIDVGIFFAALGGIAGRQLHHSSNFLSLPHLFPPLVRTNGNRAYVIDTLALVRRLEAQQVPSKQAEAFTSVITVVWRMLPGPSLEAEDAEELRGVDEVRLSRVGLESYEERCHRGEKLDEVSRTVVAHL</sequence>
<dbReference type="GO" id="GO:0005739">
    <property type="term" value="C:mitochondrion"/>
    <property type="evidence" value="ECO:0000318"/>
    <property type="project" value="GO_Central"/>
</dbReference>
<evidence type="ECO:0000256" key="5">
    <source>
        <dbReference type="ARBA" id="ARBA00023054"/>
    </source>
</evidence>
<keyword evidence="11" id="KW-1185">Reference proteome</keyword>
<evidence type="ECO:0000256" key="2">
    <source>
        <dbReference type="ARBA" id="ARBA00004370"/>
    </source>
</evidence>
<dbReference type="EnsemblPlants" id="Ma03_t12060.1">
    <property type="protein sequence ID" value="Ma03_p12060.1"/>
    <property type="gene ID" value="Ma03_g12060"/>
</dbReference>
<gene>
    <name evidence="9" type="ORF">GSMUA_214920.1</name>
</gene>
<proteinExistence type="predicted"/>
<keyword evidence="5" id="KW-0175">Coiled coil</keyword>
<dbReference type="Gramene" id="Ma03_t12060.1">
    <property type="protein sequence ID" value="Ma03_p12060.1"/>
    <property type="gene ID" value="Ma03_g12060"/>
</dbReference>